<organism evidence="1 2">
    <name type="scientific">Shewanella maritima</name>
    <dbReference type="NCBI Taxonomy" id="2520507"/>
    <lineage>
        <taxon>Bacteria</taxon>
        <taxon>Pseudomonadati</taxon>
        <taxon>Pseudomonadota</taxon>
        <taxon>Gammaproteobacteria</taxon>
        <taxon>Alteromonadales</taxon>
        <taxon>Shewanellaceae</taxon>
        <taxon>Shewanella</taxon>
    </lineage>
</organism>
<name>A0A411PH61_9GAMM</name>
<reference evidence="1 2" key="1">
    <citation type="submission" date="2019-02" db="EMBL/GenBank/DDBJ databases">
        <title>Shewanella sp. D4-2 isolated from Dokdo Island.</title>
        <authorList>
            <person name="Baek K."/>
        </authorList>
    </citation>
    <scope>NUCLEOTIDE SEQUENCE [LARGE SCALE GENOMIC DNA]</scope>
    <source>
        <strain evidence="1 2">D4-2</strain>
    </source>
</reference>
<dbReference type="AlphaFoldDB" id="A0A411PH61"/>
<proteinExistence type="predicted"/>
<dbReference type="RefSeq" id="WP_130599297.1">
    <property type="nucleotide sequence ID" value="NZ_CP036200.1"/>
</dbReference>
<dbReference type="EMBL" id="CP036200">
    <property type="protein sequence ID" value="QBF82804.1"/>
    <property type="molecule type" value="Genomic_DNA"/>
</dbReference>
<keyword evidence="2" id="KW-1185">Reference proteome</keyword>
<dbReference type="Proteomes" id="UP000291106">
    <property type="component" value="Chromosome"/>
</dbReference>
<accession>A0A411PH61</accession>
<evidence type="ECO:0000313" key="2">
    <source>
        <dbReference type="Proteomes" id="UP000291106"/>
    </source>
</evidence>
<gene>
    <name evidence="1" type="ORF">EXU30_08945</name>
</gene>
<sequence>MFKPRQYATPHLGSCVLSMVSLNPMSLMWQEDLIHHGDFAPIMLMYKLQLYCASSKLLPKDAADDKFSGAELQLLHLFKHVDVYQSNF</sequence>
<dbReference type="KEGG" id="smai:EXU30_08945"/>
<evidence type="ECO:0000313" key="1">
    <source>
        <dbReference type="EMBL" id="QBF82804.1"/>
    </source>
</evidence>
<protein>
    <submittedName>
        <fullName evidence="1">Uncharacterized protein</fullName>
    </submittedName>
</protein>